<dbReference type="Proteomes" id="UP000030152">
    <property type="component" value="Unassembled WGS sequence"/>
</dbReference>
<dbReference type="RefSeq" id="WP_020213756.1">
    <property type="nucleotide sequence ID" value="NZ_JRLX01000010.1"/>
</dbReference>
<organism evidence="2 3">
    <name type="scientific">Flavobacterium rivuli WB 3.3-2 = DSM 21788</name>
    <dbReference type="NCBI Taxonomy" id="1121895"/>
    <lineage>
        <taxon>Bacteria</taxon>
        <taxon>Pseudomonadati</taxon>
        <taxon>Bacteroidota</taxon>
        <taxon>Flavobacteriia</taxon>
        <taxon>Flavobacteriales</taxon>
        <taxon>Flavobacteriaceae</taxon>
        <taxon>Flavobacterium</taxon>
    </lineage>
</organism>
<proteinExistence type="predicted"/>
<dbReference type="EMBL" id="JRLX01000010">
    <property type="protein sequence ID" value="KGO86409.1"/>
    <property type="molecule type" value="Genomic_DNA"/>
</dbReference>
<keyword evidence="3" id="KW-1185">Reference proteome</keyword>
<evidence type="ECO:0000313" key="2">
    <source>
        <dbReference type="EMBL" id="KGO86409.1"/>
    </source>
</evidence>
<feature type="signal peptide" evidence="1">
    <location>
        <begin position="1"/>
        <end position="27"/>
    </location>
</feature>
<feature type="chain" id="PRO_5001990795" evidence="1">
    <location>
        <begin position="28"/>
        <end position="236"/>
    </location>
</feature>
<keyword evidence="1" id="KW-0732">Signal</keyword>
<evidence type="ECO:0000256" key="1">
    <source>
        <dbReference type="SAM" id="SignalP"/>
    </source>
</evidence>
<dbReference type="AlphaFoldDB" id="A0A0A2M2A8"/>
<reference evidence="2 3" key="1">
    <citation type="submission" date="2013-09" db="EMBL/GenBank/DDBJ databases">
        <authorList>
            <person name="Zeng Z."/>
            <person name="Chen C."/>
        </authorList>
    </citation>
    <scope>NUCLEOTIDE SEQUENCE [LARGE SCALE GENOMIC DNA]</scope>
    <source>
        <strain evidence="2 3">WB 3.3-2</strain>
    </source>
</reference>
<dbReference type="eggNOG" id="ENOG502ZBCJ">
    <property type="taxonomic scope" value="Bacteria"/>
</dbReference>
<protein>
    <submittedName>
        <fullName evidence="2">Uncharacterized protein</fullName>
    </submittedName>
</protein>
<name>A0A0A2M2A8_9FLAO</name>
<dbReference type="OrthoDB" id="86940at2"/>
<sequence length="236" mass="26505">MKKIFTIVILFVYTVVLGQTASPVTHAKTIEDFVPKGWKQITIAKGDLNKDGKEDVALVIEDTDKKNFIPNENMGSKILNVNPRQLLVLFKDKAIDSYTLAVLQDAFIPEANSEEDPCLADPLLQDGGIDIKRGTLIVDFHDWVSCGSYWVGHVTYIFRYQQGSFMLIGYDTSEYNRASGEQNKTSINFVTKKKSVTTGDNVLADTTAKPKTVWADINITNLLRLEDVNRTTEMNY</sequence>
<gene>
    <name evidence="2" type="ORF">Q765_11045</name>
</gene>
<comment type="caution">
    <text evidence="2">The sequence shown here is derived from an EMBL/GenBank/DDBJ whole genome shotgun (WGS) entry which is preliminary data.</text>
</comment>
<evidence type="ECO:0000313" key="3">
    <source>
        <dbReference type="Proteomes" id="UP000030152"/>
    </source>
</evidence>
<accession>A0A0A2M2A8</accession>
<dbReference type="STRING" id="1121895.GCA_000378485_02588"/>